<dbReference type="RefSeq" id="WP_155456831.1">
    <property type="nucleotide sequence ID" value="NZ_WNKX01000030.1"/>
</dbReference>
<dbReference type="EMBL" id="WNKX01000030">
    <property type="protein sequence ID" value="MTW13918.1"/>
    <property type="molecule type" value="Genomic_DNA"/>
</dbReference>
<comment type="caution">
    <text evidence="2">The sequence shown here is derived from an EMBL/GenBank/DDBJ whole genome shotgun (WGS) entry which is preliminary data.</text>
</comment>
<dbReference type="AlphaFoldDB" id="A0A6L6QNC2"/>
<protein>
    <submittedName>
        <fullName evidence="2">Uncharacterized protein</fullName>
    </submittedName>
</protein>
<dbReference type="Proteomes" id="UP000472320">
    <property type="component" value="Unassembled WGS sequence"/>
</dbReference>
<proteinExistence type="predicted"/>
<sequence>MRSDLQERRSSSCLTCVIDQALDLADECGWRYAILYLVHERVPGPIIQRLLSGEGKIRQTLEQSKEIAPTVDDSEPGEMKDIFDWLQQRRSKQAGEESSCASPAGAPLEVD</sequence>
<keyword evidence="3" id="KW-1185">Reference proteome</keyword>
<gene>
    <name evidence="2" type="ORF">GM658_25215</name>
</gene>
<evidence type="ECO:0000313" key="3">
    <source>
        <dbReference type="Proteomes" id="UP000472320"/>
    </source>
</evidence>
<name>A0A6L6QNC2_9BURK</name>
<reference evidence="2 3" key="1">
    <citation type="submission" date="2019-11" db="EMBL/GenBank/DDBJ databases">
        <title>Type strains purchased from KCTC, JCM and DSMZ.</title>
        <authorList>
            <person name="Lu H."/>
        </authorList>
    </citation>
    <scope>NUCLEOTIDE SEQUENCE [LARGE SCALE GENOMIC DNA]</scope>
    <source>
        <strain evidence="2 3">JCM 31587</strain>
    </source>
</reference>
<evidence type="ECO:0000256" key="1">
    <source>
        <dbReference type="SAM" id="MobiDB-lite"/>
    </source>
</evidence>
<organism evidence="2 3">
    <name type="scientific">Massilia eburnea</name>
    <dbReference type="NCBI Taxonomy" id="1776165"/>
    <lineage>
        <taxon>Bacteria</taxon>
        <taxon>Pseudomonadati</taxon>
        <taxon>Pseudomonadota</taxon>
        <taxon>Betaproteobacteria</taxon>
        <taxon>Burkholderiales</taxon>
        <taxon>Oxalobacteraceae</taxon>
        <taxon>Telluria group</taxon>
        <taxon>Massilia</taxon>
    </lineage>
</organism>
<dbReference type="OrthoDB" id="8780496at2"/>
<accession>A0A6L6QNC2</accession>
<evidence type="ECO:0000313" key="2">
    <source>
        <dbReference type="EMBL" id="MTW13918.1"/>
    </source>
</evidence>
<feature type="region of interest" description="Disordered" evidence="1">
    <location>
        <begin position="89"/>
        <end position="111"/>
    </location>
</feature>